<organism evidence="9 10">
    <name type="scientific">Corynebacterium qintianiae</name>
    <dbReference type="NCBI Taxonomy" id="2709392"/>
    <lineage>
        <taxon>Bacteria</taxon>
        <taxon>Bacillati</taxon>
        <taxon>Actinomycetota</taxon>
        <taxon>Actinomycetes</taxon>
        <taxon>Mycobacteriales</taxon>
        <taxon>Corynebacteriaceae</taxon>
        <taxon>Corynebacterium</taxon>
    </lineage>
</organism>
<name>A0A7T0KLG7_9CORY</name>
<keyword evidence="7 9" id="KW-0378">Hydrolase</keyword>
<dbReference type="Pfam" id="PF01182">
    <property type="entry name" value="Glucosamine_iso"/>
    <property type="match status" value="1"/>
</dbReference>
<sequence>MVSVSRFPDLDSLIDASTKRFTETISAIHADPVGGVNGDGTARVVLTGGTAGIRFLEGLRGSGIDWSRVSIFFGDERNVPVTDPDSNEGQARAALLDHVAIPEANIHGYGLTGADMSAPVERYEQTVGIAAPEGFDIHLLGMGGEGHVNSLFPDTDAVRETERLVIAVTDSPKPPAERATLTLPAVARAQRVWLLVSGAEKAEAAGELVRGASPEAWPAAGAKGREETILFVSEDAAAEV</sequence>
<dbReference type="InterPro" id="IPR039104">
    <property type="entry name" value="6PGL"/>
</dbReference>
<comment type="catalytic activity">
    <reaction evidence="1 7">
        <text>6-phospho-D-glucono-1,5-lactone + H2O = 6-phospho-D-gluconate + H(+)</text>
        <dbReference type="Rhea" id="RHEA:12556"/>
        <dbReference type="ChEBI" id="CHEBI:15377"/>
        <dbReference type="ChEBI" id="CHEBI:15378"/>
        <dbReference type="ChEBI" id="CHEBI:57955"/>
        <dbReference type="ChEBI" id="CHEBI:58759"/>
        <dbReference type="EC" id="3.1.1.31"/>
    </reaction>
</comment>
<reference evidence="9 10" key="1">
    <citation type="submission" date="2020-11" db="EMBL/GenBank/DDBJ databases">
        <title>Corynebacterium sp. MC1420.</title>
        <authorList>
            <person name="Zhou J."/>
        </authorList>
    </citation>
    <scope>NUCLEOTIDE SEQUENCE [LARGE SCALE GENOMIC DNA]</scope>
    <source>
        <strain evidence="9 10">MC1420</strain>
    </source>
</reference>
<evidence type="ECO:0000256" key="5">
    <source>
        <dbReference type="ARBA" id="ARBA00013198"/>
    </source>
</evidence>
<dbReference type="PANTHER" id="PTHR11054:SF0">
    <property type="entry name" value="6-PHOSPHOGLUCONOLACTONASE"/>
    <property type="match status" value="1"/>
</dbReference>
<dbReference type="UniPathway" id="UPA00115">
    <property type="reaction ID" value="UER00409"/>
</dbReference>
<keyword evidence="10" id="KW-1185">Reference proteome</keyword>
<proteinExistence type="inferred from homology"/>
<comment type="similarity">
    <text evidence="4 7">Belongs to the glucosamine/galactosamine-6-phosphate isomerase family. 6-phosphogluconolactonase subfamily.</text>
</comment>
<dbReference type="SUPFAM" id="SSF100950">
    <property type="entry name" value="NagB/RpiA/CoA transferase-like"/>
    <property type="match status" value="1"/>
</dbReference>
<comment type="pathway">
    <text evidence="3 7">Carbohydrate degradation; pentose phosphate pathway; D-ribulose 5-phosphate from D-glucose 6-phosphate (oxidative stage): step 2/3.</text>
</comment>
<evidence type="ECO:0000259" key="8">
    <source>
        <dbReference type="Pfam" id="PF01182"/>
    </source>
</evidence>
<evidence type="ECO:0000256" key="6">
    <source>
        <dbReference type="ARBA" id="ARBA00020337"/>
    </source>
</evidence>
<dbReference type="KEGG" id="cqn:G7Y29_05695"/>
<dbReference type="EC" id="3.1.1.31" evidence="5 7"/>
<dbReference type="PANTHER" id="PTHR11054">
    <property type="entry name" value="6-PHOSPHOGLUCONOLACTONASE"/>
    <property type="match status" value="1"/>
</dbReference>
<dbReference type="InterPro" id="IPR006148">
    <property type="entry name" value="Glc/Gal-6P_isomerase"/>
</dbReference>
<protein>
    <recommendedName>
        <fullName evidence="6 7">6-phosphogluconolactonase</fullName>
        <shortName evidence="7">6PGL</shortName>
        <ecNumber evidence="5 7">3.1.1.31</ecNumber>
    </recommendedName>
</protein>
<dbReference type="Gene3D" id="3.40.50.1360">
    <property type="match status" value="1"/>
</dbReference>
<dbReference type="AlphaFoldDB" id="A0A7T0KLG7"/>
<dbReference type="EMBL" id="CP064955">
    <property type="protein sequence ID" value="QPK82405.1"/>
    <property type="molecule type" value="Genomic_DNA"/>
</dbReference>
<gene>
    <name evidence="7 9" type="primary">pgl</name>
    <name evidence="9" type="ORF">G7Y29_05695</name>
</gene>
<evidence type="ECO:0000256" key="3">
    <source>
        <dbReference type="ARBA" id="ARBA00004961"/>
    </source>
</evidence>
<evidence type="ECO:0000256" key="2">
    <source>
        <dbReference type="ARBA" id="ARBA00002681"/>
    </source>
</evidence>
<evidence type="ECO:0000313" key="10">
    <source>
        <dbReference type="Proteomes" id="UP000594586"/>
    </source>
</evidence>
<feature type="domain" description="Glucosamine/galactosamine-6-phosphate isomerase" evidence="8">
    <location>
        <begin position="10"/>
        <end position="228"/>
    </location>
</feature>
<dbReference type="InterPro" id="IPR005900">
    <property type="entry name" value="6-phosphogluconolactonase_DevB"/>
</dbReference>
<evidence type="ECO:0000256" key="4">
    <source>
        <dbReference type="ARBA" id="ARBA00010662"/>
    </source>
</evidence>
<evidence type="ECO:0000313" key="9">
    <source>
        <dbReference type="EMBL" id="QPK82405.1"/>
    </source>
</evidence>
<dbReference type="NCBIfam" id="TIGR01198">
    <property type="entry name" value="pgl"/>
    <property type="match status" value="1"/>
</dbReference>
<dbReference type="RefSeq" id="WP_165004031.1">
    <property type="nucleotide sequence ID" value="NZ_CP064955.1"/>
</dbReference>
<accession>A0A7T0KLG7</accession>
<evidence type="ECO:0000256" key="1">
    <source>
        <dbReference type="ARBA" id="ARBA00000832"/>
    </source>
</evidence>
<dbReference type="GO" id="GO:0006098">
    <property type="term" value="P:pentose-phosphate shunt"/>
    <property type="evidence" value="ECO:0007669"/>
    <property type="project" value="UniProtKB-UniPathway"/>
</dbReference>
<dbReference type="InterPro" id="IPR037171">
    <property type="entry name" value="NagB/RpiA_transferase-like"/>
</dbReference>
<dbReference type="GO" id="GO:0017057">
    <property type="term" value="F:6-phosphogluconolactonase activity"/>
    <property type="evidence" value="ECO:0007669"/>
    <property type="project" value="UniProtKB-UniRule"/>
</dbReference>
<dbReference type="Proteomes" id="UP000594586">
    <property type="component" value="Chromosome"/>
</dbReference>
<comment type="function">
    <text evidence="2 7">Hydrolysis of 6-phosphogluconolactone to 6-phosphogluconate.</text>
</comment>
<dbReference type="CDD" id="cd01400">
    <property type="entry name" value="6PGL"/>
    <property type="match status" value="1"/>
</dbReference>
<evidence type="ECO:0000256" key="7">
    <source>
        <dbReference type="RuleBase" id="RU365095"/>
    </source>
</evidence>
<dbReference type="GO" id="GO:0005975">
    <property type="term" value="P:carbohydrate metabolic process"/>
    <property type="evidence" value="ECO:0007669"/>
    <property type="project" value="UniProtKB-UniRule"/>
</dbReference>